<proteinExistence type="predicted"/>
<protein>
    <submittedName>
        <fullName evidence="1">Uncharacterized protein</fullName>
    </submittedName>
</protein>
<sequence length="87" mass="9732">MFEAASRDATIIVTADLNGSTTHVQIEPDAMRLTEAELCNRLIRLATLAFLRSQLELRLKWEANNKTVLTNLPTEAQVARFAATIDF</sequence>
<dbReference type="EMBL" id="LQPH01000032">
    <property type="protein sequence ID" value="ORW32693.1"/>
    <property type="molecule type" value="Genomic_DNA"/>
</dbReference>
<comment type="caution">
    <text evidence="1">The sequence shown here is derived from an EMBL/GenBank/DDBJ whole genome shotgun (WGS) entry which is preliminary data.</text>
</comment>
<accession>A0A1X2A065</accession>
<dbReference type="Proteomes" id="UP000193781">
    <property type="component" value="Unassembled WGS sequence"/>
</dbReference>
<name>A0A1X2A065_9MYCO</name>
<keyword evidence="2" id="KW-1185">Reference proteome</keyword>
<reference evidence="1 2" key="1">
    <citation type="submission" date="2016-01" db="EMBL/GenBank/DDBJ databases">
        <title>The new phylogeny of the genus Mycobacterium.</title>
        <authorList>
            <person name="Tarcisio F."/>
            <person name="Conor M."/>
            <person name="Antonella G."/>
            <person name="Elisabetta G."/>
            <person name="Giulia F.S."/>
            <person name="Sara T."/>
            <person name="Anna F."/>
            <person name="Clotilde B."/>
            <person name="Roberto B."/>
            <person name="Veronica D.S."/>
            <person name="Fabio R."/>
            <person name="Monica P."/>
            <person name="Olivier J."/>
            <person name="Enrico T."/>
            <person name="Nicola S."/>
        </authorList>
    </citation>
    <scope>NUCLEOTIDE SEQUENCE [LARGE SCALE GENOMIC DNA]</scope>
    <source>
        <strain evidence="1 2">DSM 44803</strain>
    </source>
</reference>
<evidence type="ECO:0000313" key="2">
    <source>
        <dbReference type="Proteomes" id="UP000193781"/>
    </source>
</evidence>
<gene>
    <name evidence="1" type="ORF">AWC17_25130</name>
</gene>
<dbReference type="AlphaFoldDB" id="A0A1X2A065"/>
<dbReference type="RefSeq" id="WP_085164293.1">
    <property type="nucleotide sequence ID" value="NZ_LQPH01000032.1"/>
</dbReference>
<evidence type="ECO:0000313" key="1">
    <source>
        <dbReference type="EMBL" id="ORW32693.1"/>
    </source>
</evidence>
<organism evidence="1 2">
    <name type="scientific">Mycobacterium nebraskense</name>
    <dbReference type="NCBI Taxonomy" id="244292"/>
    <lineage>
        <taxon>Bacteria</taxon>
        <taxon>Bacillati</taxon>
        <taxon>Actinomycetota</taxon>
        <taxon>Actinomycetes</taxon>
        <taxon>Mycobacteriales</taxon>
        <taxon>Mycobacteriaceae</taxon>
        <taxon>Mycobacterium</taxon>
    </lineage>
</organism>